<dbReference type="AlphaFoldDB" id="R4YPW5"/>
<dbReference type="GO" id="GO:0005829">
    <property type="term" value="C:cytosol"/>
    <property type="evidence" value="ECO:0007669"/>
    <property type="project" value="TreeGrafter"/>
</dbReference>
<dbReference type="NCBIfam" id="NF004281">
    <property type="entry name" value="PRK05690.1"/>
    <property type="match status" value="1"/>
</dbReference>
<dbReference type="InterPro" id="IPR035985">
    <property type="entry name" value="Ubiquitin-activating_enz"/>
</dbReference>
<dbReference type="FunFam" id="3.40.50.720:FF:000080">
    <property type="entry name" value="Thiazole biosynthesis adenylyltransferase ThiF"/>
    <property type="match status" value="1"/>
</dbReference>
<evidence type="ECO:0000313" key="4">
    <source>
        <dbReference type="Proteomes" id="UP000032749"/>
    </source>
</evidence>
<keyword evidence="4" id="KW-1185">Reference proteome</keyword>
<dbReference type="GO" id="GO:0016779">
    <property type="term" value="F:nucleotidyltransferase activity"/>
    <property type="evidence" value="ECO:0007669"/>
    <property type="project" value="TreeGrafter"/>
</dbReference>
<feature type="domain" description="THIF-type NAD/FAD binding fold" evidence="2">
    <location>
        <begin position="9"/>
        <end position="242"/>
    </location>
</feature>
<evidence type="ECO:0000259" key="2">
    <source>
        <dbReference type="Pfam" id="PF00899"/>
    </source>
</evidence>
<reference evidence="3 4" key="1">
    <citation type="journal article" date="2013" name="Nat. Commun.">
        <title>Genome sequence and functional genomic analysis of the oil-degrading bacterium Oleispira antarctica.</title>
        <authorList>
            <person name="Kube M."/>
            <person name="Chernikova T.N."/>
            <person name="Al-Ramahi Y."/>
            <person name="Beloqui A."/>
            <person name="Lopez-Cortez N."/>
            <person name="Guazzaroni M.E."/>
            <person name="Heipieper H.J."/>
            <person name="Klages S."/>
            <person name="Kotsyurbenko O.R."/>
            <person name="Langer I."/>
            <person name="Nechitaylo T.Y."/>
            <person name="Lunsdorf H."/>
            <person name="Fernandez M."/>
            <person name="Juarez S."/>
            <person name="Ciordia S."/>
            <person name="Singer A."/>
            <person name="Kagan O."/>
            <person name="Egorova O."/>
            <person name="Petit P.A."/>
            <person name="Stogios P."/>
            <person name="Kim Y."/>
            <person name="Tchigvintsev A."/>
            <person name="Flick R."/>
            <person name="Denaro R."/>
            <person name="Genovese M."/>
            <person name="Albar J.P."/>
            <person name="Reva O.N."/>
            <person name="Martinez-Gomariz M."/>
            <person name="Tran H."/>
            <person name="Ferrer M."/>
            <person name="Savchenko A."/>
            <person name="Yakunin A.F."/>
            <person name="Yakimov M.M."/>
            <person name="Golyshina O.V."/>
            <person name="Reinhardt R."/>
            <person name="Golyshin P.N."/>
        </authorList>
    </citation>
    <scope>NUCLEOTIDE SEQUENCE [LARGE SCALE GENOMIC DNA]</scope>
</reference>
<protein>
    <submittedName>
        <fullName evidence="3">UBA/THIF-type NAD/FAD binding protein</fullName>
    </submittedName>
</protein>
<dbReference type="CDD" id="cd00757">
    <property type="entry name" value="ThiF_MoeB_HesA_family"/>
    <property type="match status" value="1"/>
</dbReference>
<dbReference type="STRING" id="698738.OLEAN_C30400"/>
<gene>
    <name evidence="3" type="ORF">OLEAN_C30400</name>
</gene>
<dbReference type="Gene3D" id="3.40.50.720">
    <property type="entry name" value="NAD(P)-binding Rossmann-like Domain"/>
    <property type="match status" value="1"/>
</dbReference>
<proteinExistence type="inferred from homology"/>
<dbReference type="PANTHER" id="PTHR10953">
    <property type="entry name" value="UBIQUITIN-ACTIVATING ENZYME E1"/>
    <property type="match status" value="1"/>
</dbReference>
<dbReference type="GO" id="GO:0008641">
    <property type="term" value="F:ubiquitin-like modifier activating enzyme activity"/>
    <property type="evidence" value="ECO:0007669"/>
    <property type="project" value="InterPro"/>
</dbReference>
<organism evidence="3 4">
    <name type="scientific">Oleispira antarctica RB-8</name>
    <dbReference type="NCBI Taxonomy" id="698738"/>
    <lineage>
        <taxon>Bacteria</taxon>
        <taxon>Pseudomonadati</taxon>
        <taxon>Pseudomonadota</taxon>
        <taxon>Gammaproteobacteria</taxon>
        <taxon>Oceanospirillales</taxon>
        <taxon>Oceanospirillaceae</taxon>
        <taxon>Oleispira</taxon>
    </lineage>
</organism>
<sequence length="247" mass="27028">MTDSDLLRYSRHIFLPEMDMEGQQKLLDSRVLIIGLGGLGSPVLQYLAASGVGHLYLVDHDVVELSNVQRQICHGTKDVGKTKVESAIEEVMRINSTIFVEGFEQKADAELLQKLLPTIDLVVDCSDNFDIRYLINDACLEHKTPWVSGAAVALQGQIICFDPRLADQPCYRCLYPLAGDEQVNCSTSGILAPVVGIIGTLQALEVIKIITGIGKPILGRLQTFDALEGQWRSWGLNKDAGCLSCGK</sequence>
<dbReference type="EMBL" id="FO203512">
    <property type="protein sequence ID" value="CCK77216.1"/>
    <property type="molecule type" value="Genomic_DNA"/>
</dbReference>
<dbReference type="HOGENOM" id="CLU_013325_10_3_6"/>
<evidence type="ECO:0000313" key="3">
    <source>
        <dbReference type="EMBL" id="CCK77216.1"/>
    </source>
</evidence>
<dbReference type="Proteomes" id="UP000032749">
    <property type="component" value="Chromosome"/>
</dbReference>
<dbReference type="SUPFAM" id="SSF69572">
    <property type="entry name" value="Activating enzymes of the ubiquitin-like proteins"/>
    <property type="match status" value="1"/>
</dbReference>
<evidence type="ECO:0000256" key="1">
    <source>
        <dbReference type="ARBA" id="ARBA00009919"/>
    </source>
</evidence>
<dbReference type="InterPro" id="IPR045886">
    <property type="entry name" value="ThiF/MoeB/HesA"/>
</dbReference>
<dbReference type="KEGG" id="oai:OLEAN_C30400"/>
<dbReference type="GO" id="GO:0004792">
    <property type="term" value="F:thiosulfate-cyanide sulfurtransferase activity"/>
    <property type="evidence" value="ECO:0007669"/>
    <property type="project" value="TreeGrafter"/>
</dbReference>
<name>R4YPW5_OLEAN</name>
<comment type="similarity">
    <text evidence="1">Belongs to the HesA/MoeB/ThiF family.</text>
</comment>
<dbReference type="InterPro" id="IPR000594">
    <property type="entry name" value="ThiF_NAD_FAD-bd"/>
</dbReference>
<dbReference type="OrthoDB" id="9804286at2"/>
<dbReference type="Pfam" id="PF00899">
    <property type="entry name" value="ThiF"/>
    <property type="match status" value="1"/>
</dbReference>
<dbReference type="PANTHER" id="PTHR10953:SF102">
    <property type="entry name" value="ADENYLYLTRANSFERASE AND SULFURTRANSFERASE MOCS3"/>
    <property type="match status" value="1"/>
</dbReference>
<dbReference type="GO" id="GO:0008146">
    <property type="term" value="F:sulfotransferase activity"/>
    <property type="evidence" value="ECO:0007669"/>
    <property type="project" value="TreeGrafter"/>
</dbReference>
<accession>R4YPW5</accession>